<comment type="subcellular location">
    <subcellularLocation>
        <location evidence="1">Nucleus</location>
    </subcellularLocation>
</comment>
<evidence type="ECO:0000259" key="3">
    <source>
        <dbReference type="Pfam" id="PF25879"/>
    </source>
</evidence>
<gene>
    <name evidence="4" type="ORF">NQ317_003749</name>
</gene>
<evidence type="ECO:0000313" key="5">
    <source>
        <dbReference type="Proteomes" id="UP001162164"/>
    </source>
</evidence>
<organism evidence="4 5">
    <name type="scientific">Molorchus minor</name>
    <dbReference type="NCBI Taxonomy" id="1323400"/>
    <lineage>
        <taxon>Eukaryota</taxon>
        <taxon>Metazoa</taxon>
        <taxon>Ecdysozoa</taxon>
        <taxon>Arthropoda</taxon>
        <taxon>Hexapoda</taxon>
        <taxon>Insecta</taxon>
        <taxon>Pterygota</taxon>
        <taxon>Neoptera</taxon>
        <taxon>Endopterygota</taxon>
        <taxon>Coleoptera</taxon>
        <taxon>Polyphaga</taxon>
        <taxon>Cucujiformia</taxon>
        <taxon>Chrysomeloidea</taxon>
        <taxon>Cerambycidae</taxon>
        <taxon>Lamiinae</taxon>
        <taxon>Monochamini</taxon>
        <taxon>Molorchus</taxon>
    </lineage>
</organism>
<sequence length="97" mass="10967">MKDIILDILKTRGSISLKKLQKKSDKQISNKYRETEISPKVIKKFNKKIDKLKELEVNDGLVILKSVDDLCLLPPSALLPEAETKGDGDLQFIVESE</sequence>
<name>A0ABQ9JPN9_9CUCU</name>
<dbReference type="EMBL" id="JAPWTJ010000272">
    <property type="protein sequence ID" value="KAJ8980241.1"/>
    <property type="molecule type" value="Genomic_DNA"/>
</dbReference>
<comment type="caution">
    <text evidence="4">The sequence shown here is derived from an EMBL/GenBank/DDBJ whole genome shotgun (WGS) entry which is preliminary data.</text>
</comment>
<feature type="domain" description="Cell growth-regulating nucleolar protein-like winged helix" evidence="3">
    <location>
        <begin position="2"/>
        <end position="65"/>
    </location>
</feature>
<evidence type="ECO:0000256" key="1">
    <source>
        <dbReference type="ARBA" id="ARBA00004123"/>
    </source>
</evidence>
<reference evidence="4" key="1">
    <citation type="journal article" date="2023" name="Insect Mol. Biol.">
        <title>Genome sequencing provides insights into the evolution of gene families encoding plant cell wall-degrading enzymes in longhorned beetles.</title>
        <authorList>
            <person name="Shin N.R."/>
            <person name="Okamura Y."/>
            <person name="Kirsch R."/>
            <person name="Pauchet Y."/>
        </authorList>
    </citation>
    <scope>NUCLEOTIDE SEQUENCE</scope>
    <source>
        <strain evidence="4">MMC_N1</strain>
    </source>
</reference>
<dbReference type="InterPro" id="IPR058719">
    <property type="entry name" value="WHD_LYAR"/>
</dbReference>
<evidence type="ECO:0000256" key="2">
    <source>
        <dbReference type="ARBA" id="ARBA00023242"/>
    </source>
</evidence>
<accession>A0ABQ9JPN9</accession>
<proteinExistence type="predicted"/>
<evidence type="ECO:0000313" key="4">
    <source>
        <dbReference type="EMBL" id="KAJ8980241.1"/>
    </source>
</evidence>
<keyword evidence="5" id="KW-1185">Reference proteome</keyword>
<keyword evidence="2" id="KW-0539">Nucleus</keyword>
<dbReference type="Proteomes" id="UP001162164">
    <property type="component" value="Unassembled WGS sequence"/>
</dbReference>
<dbReference type="Pfam" id="PF25879">
    <property type="entry name" value="WHD_LYAR"/>
    <property type="match status" value="1"/>
</dbReference>
<protein>
    <recommendedName>
        <fullName evidence="3">Cell growth-regulating nucleolar protein-like winged helix domain-containing protein</fullName>
    </recommendedName>
</protein>